<dbReference type="Proteomes" id="UP001597086">
    <property type="component" value="Unassembled WGS sequence"/>
</dbReference>
<name>A0ABW3KPJ6_9FLAO</name>
<dbReference type="EMBL" id="JBHTKM010000019">
    <property type="protein sequence ID" value="MFD1015446.1"/>
    <property type="molecule type" value="Genomic_DNA"/>
</dbReference>
<dbReference type="RefSeq" id="WP_386115129.1">
    <property type="nucleotide sequence ID" value="NZ_JBHTKM010000019.1"/>
</dbReference>
<protein>
    <submittedName>
        <fullName evidence="1">Uncharacterized protein</fullName>
    </submittedName>
</protein>
<evidence type="ECO:0000313" key="1">
    <source>
        <dbReference type="EMBL" id="MFD1015446.1"/>
    </source>
</evidence>
<accession>A0ABW3KPJ6</accession>
<feature type="non-terminal residue" evidence="1">
    <location>
        <position position="1"/>
    </location>
</feature>
<sequence>LAIMSEMRKGIIVLAYLIALPIFGQNMDLPKDLTEFLKSKSELNYDYKTVEPNFVRIIDFDKLELGKVWIEGNVSGKSYYEIPAINLTDQCEYYDPEYILLYLPNENLYGTWDSDHWKLYVFPNINWTDITESPAEFINQQWNPKKENGIEFDPKADYIMKNGWPF</sequence>
<gene>
    <name evidence="1" type="ORF">ACFQ13_05900</name>
</gene>
<reference evidence="2" key="1">
    <citation type="journal article" date="2019" name="Int. J. Syst. Evol. Microbiol.">
        <title>The Global Catalogue of Microorganisms (GCM) 10K type strain sequencing project: providing services to taxonomists for standard genome sequencing and annotation.</title>
        <authorList>
            <consortium name="The Broad Institute Genomics Platform"/>
            <consortium name="The Broad Institute Genome Sequencing Center for Infectious Disease"/>
            <person name="Wu L."/>
            <person name="Ma J."/>
        </authorList>
    </citation>
    <scope>NUCLEOTIDE SEQUENCE [LARGE SCALE GENOMIC DNA]</scope>
    <source>
        <strain evidence="2">CCUG 56098</strain>
    </source>
</reference>
<comment type="caution">
    <text evidence="1">The sequence shown here is derived from an EMBL/GenBank/DDBJ whole genome shotgun (WGS) entry which is preliminary data.</text>
</comment>
<organism evidence="1 2">
    <name type="scientific">Winogradskyella rapida</name>
    <dbReference type="NCBI Taxonomy" id="549701"/>
    <lineage>
        <taxon>Bacteria</taxon>
        <taxon>Pseudomonadati</taxon>
        <taxon>Bacteroidota</taxon>
        <taxon>Flavobacteriia</taxon>
        <taxon>Flavobacteriales</taxon>
        <taxon>Flavobacteriaceae</taxon>
        <taxon>Winogradskyella</taxon>
    </lineage>
</organism>
<keyword evidence="2" id="KW-1185">Reference proteome</keyword>
<evidence type="ECO:0000313" key="2">
    <source>
        <dbReference type="Proteomes" id="UP001597086"/>
    </source>
</evidence>
<proteinExistence type="predicted"/>